<evidence type="ECO:0000256" key="1">
    <source>
        <dbReference type="SAM" id="Phobius"/>
    </source>
</evidence>
<keyword evidence="1" id="KW-1133">Transmembrane helix</keyword>
<dbReference type="Proteomes" id="UP000192477">
    <property type="component" value="Unassembled WGS sequence"/>
</dbReference>
<reference evidence="2 3" key="1">
    <citation type="journal article" date="2017" name="BMC Microbiol.">
        <title>Comparative genomics of Enterococcus spp. isolated from bovine feces.</title>
        <authorList>
            <person name="Beukers A.G."/>
            <person name="Zaheer R."/>
            <person name="Goji N."/>
            <person name="Amoako K.K."/>
            <person name="Chaves A.V."/>
            <person name="Ward M.P."/>
            <person name="McAllister T.A."/>
        </authorList>
    </citation>
    <scope>NUCLEOTIDE SEQUENCE [LARGE SCALE GENOMIC DNA]</scope>
    <source>
        <strain evidence="2 3">F1129D 143</strain>
    </source>
</reference>
<feature type="transmembrane region" description="Helical" evidence="1">
    <location>
        <begin position="116"/>
        <end position="132"/>
    </location>
</feature>
<evidence type="ECO:0000313" key="2">
    <source>
        <dbReference type="EMBL" id="OQO70056.1"/>
    </source>
</evidence>
<sequence>MTYIDIGSFCYNFRMFLELFFFYTIFYNLYNEIPLEKKIILPIVVLPLTFIVQIPLEGVGDMVPIIICFISLKKDQENFTLLNALLISATVPYVVSLLISVGVLNNYFLGELKDPMYILLEILLELTVILILRRISKLINLKYFLYQYSSLSSTLLLSFYYLTIQLFLYVAEYFKTYENFIFNIALFLIMQIIFLVIFLVKEIKKKKMSMRIKF</sequence>
<dbReference type="STRING" id="112904.BH747_07780"/>
<name>A0A1V8YCK5_9ENTE</name>
<feature type="transmembrane region" description="Helical" evidence="1">
    <location>
        <begin position="180"/>
        <end position="200"/>
    </location>
</feature>
<evidence type="ECO:0000313" key="3">
    <source>
        <dbReference type="Proteomes" id="UP000192477"/>
    </source>
</evidence>
<dbReference type="AlphaFoldDB" id="A0A1V8YCK5"/>
<gene>
    <name evidence="2" type="ORF">BH747_07780</name>
</gene>
<keyword evidence="1" id="KW-0472">Membrane</keyword>
<organism evidence="2 3">
    <name type="scientific">Enterococcus villorum</name>
    <dbReference type="NCBI Taxonomy" id="112904"/>
    <lineage>
        <taxon>Bacteria</taxon>
        <taxon>Bacillati</taxon>
        <taxon>Bacillota</taxon>
        <taxon>Bacilli</taxon>
        <taxon>Lactobacillales</taxon>
        <taxon>Enterococcaceae</taxon>
        <taxon>Enterococcus</taxon>
    </lineage>
</organism>
<feature type="transmembrane region" description="Helical" evidence="1">
    <location>
        <begin position="12"/>
        <end position="30"/>
    </location>
</feature>
<dbReference type="RefSeq" id="WP_081183782.1">
    <property type="nucleotide sequence ID" value="NZ_MJEA01000007.1"/>
</dbReference>
<dbReference type="EMBL" id="MJEA01000007">
    <property type="protein sequence ID" value="OQO70056.1"/>
    <property type="molecule type" value="Genomic_DNA"/>
</dbReference>
<feature type="transmembrane region" description="Helical" evidence="1">
    <location>
        <begin position="50"/>
        <end position="72"/>
    </location>
</feature>
<feature type="transmembrane region" description="Helical" evidence="1">
    <location>
        <begin position="84"/>
        <end position="104"/>
    </location>
</feature>
<comment type="caution">
    <text evidence="2">The sequence shown here is derived from an EMBL/GenBank/DDBJ whole genome shotgun (WGS) entry which is preliminary data.</text>
</comment>
<accession>A0A1V8YCK5</accession>
<feature type="transmembrane region" description="Helical" evidence="1">
    <location>
        <begin position="144"/>
        <end position="168"/>
    </location>
</feature>
<proteinExistence type="predicted"/>
<keyword evidence="1" id="KW-0812">Transmembrane</keyword>
<protein>
    <submittedName>
        <fullName evidence="2">Uncharacterized protein</fullName>
    </submittedName>
</protein>